<protein>
    <submittedName>
        <fullName evidence="1">Uncharacterized protein</fullName>
    </submittedName>
</protein>
<gene>
    <name evidence="1" type="ORF">LTR37_021349</name>
</gene>
<comment type="caution">
    <text evidence="1">The sequence shown here is derived from an EMBL/GenBank/DDBJ whole genome shotgun (WGS) entry which is preliminary data.</text>
</comment>
<name>A0ACC3MAK5_9PEZI</name>
<accession>A0ACC3MAK5</accession>
<proteinExistence type="predicted"/>
<dbReference type="Proteomes" id="UP001281147">
    <property type="component" value="Unassembled WGS sequence"/>
</dbReference>
<keyword evidence="2" id="KW-1185">Reference proteome</keyword>
<organism evidence="1 2">
    <name type="scientific">Vermiconidia calcicola</name>
    <dbReference type="NCBI Taxonomy" id="1690605"/>
    <lineage>
        <taxon>Eukaryota</taxon>
        <taxon>Fungi</taxon>
        <taxon>Dikarya</taxon>
        <taxon>Ascomycota</taxon>
        <taxon>Pezizomycotina</taxon>
        <taxon>Dothideomycetes</taxon>
        <taxon>Dothideomycetidae</taxon>
        <taxon>Mycosphaerellales</taxon>
        <taxon>Extremaceae</taxon>
        <taxon>Vermiconidia</taxon>
    </lineage>
</organism>
<evidence type="ECO:0000313" key="1">
    <source>
        <dbReference type="EMBL" id="KAK3680309.1"/>
    </source>
</evidence>
<dbReference type="EMBL" id="JAUTXU010000479">
    <property type="protein sequence ID" value="KAK3680309.1"/>
    <property type="molecule type" value="Genomic_DNA"/>
</dbReference>
<reference evidence="1" key="1">
    <citation type="submission" date="2023-07" db="EMBL/GenBank/DDBJ databases">
        <title>Black Yeasts Isolated from many extreme environments.</title>
        <authorList>
            <person name="Coleine C."/>
            <person name="Stajich J.E."/>
            <person name="Selbmann L."/>
        </authorList>
    </citation>
    <scope>NUCLEOTIDE SEQUENCE</scope>
    <source>
        <strain evidence="1">CCFEE 5714</strain>
    </source>
</reference>
<sequence length="256" mass="27782">MAESKRNNAAGKVATPKATGAPATPSAPPVKDTLDALGKSIGARIRLTTAAPHSQTYEGTLFTACPILNILAINTRASSGASAQPGDYHIVPLPRVQSFQVVSLASTATAGNGNFADAQPAIGFVDIKRLQDREQAKINRLKDEERDKGKGVTKEAQAIFDSFKRMYALDAASRTLAETLTVTSNMPIRWHNQEMIVHEAVIITPPYRVEDCKGAKEKQEVLNRVRKVLEGERRKLKEKEDRDRKATTPGGPRKGG</sequence>
<evidence type="ECO:0000313" key="2">
    <source>
        <dbReference type="Proteomes" id="UP001281147"/>
    </source>
</evidence>